<evidence type="ECO:0000259" key="2">
    <source>
        <dbReference type="Pfam" id="PF14302"/>
    </source>
</evidence>
<proteinExistence type="predicted"/>
<dbReference type="InterPro" id="IPR025485">
    <property type="entry name" value="DUF4377"/>
</dbReference>
<dbReference type="Proteomes" id="UP000237082">
    <property type="component" value="Unassembled WGS sequence"/>
</dbReference>
<evidence type="ECO:0000259" key="1">
    <source>
        <dbReference type="Pfam" id="PF03724"/>
    </source>
</evidence>
<dbReference type="InterPro" id="IPR005184">
    <property type="entry name" value="DUF306_Meta_HslJ"/>
</dbReference>
<comment type="caution">
    <text evidence="3">The sequence shown here is derived from an EMBL/GenBank/DDBJ whole genome shotgun (WGS) entry which is preliminary data.</text>
</comment>
<feature type="domain" description="DUF306" evidence="1">
    <location>
        <begin position="22"/>
        <end position="118"/>
    </location>
</feature>
<dbReference type="OrthoDB" id="7871744at2"/>
<dbReference type="PANTHER" id="PTHR35535:SF1">
    <property type="entry name" value="HEAT SHOCK PROTEIN HSLJ"/>
    <property type="match status" value="1"/>
</dbReference>
<keyword evidence="4" id="KW-1185">Reference proteome</keyword>
<dbReference type="AlphaFoldDB" id="A0A2S5DJB0"/>
<accession>A0A2S5DJB0</accession>
<dbReference type="PANTHER" id="PTHR35535">
    <property type="entry name" value="HEAT SHOCK PROTEIN HSLJ"/>
    <property type="match status" value="1"/>
</dbReference>
<feature type="domain" description="DUF4377" evidence="2">
    <location>
        <begin position="160"/>
        <end position="217"/>
    </location>
</feature>
<evidence type="ECO:0000313" key="3">
    <source>
        <dbReference type="EMBL" id="POZ63101.1"/>
    </source>
</evidence>
<dbReference type="Gene3D" id="2.40.128.270">
    <property type="match status" value="1"/>
</dbReference>
<dbReference type="RefSeq" id="WP_103901545.1">
    <property type="nucleotide sequence ID" value="NZ_PQWB01000017.1"/>
</dbReference>
<evidence type="ECO:0008006" key="5">
    <source>
        <dbReference type="Google" id="ProtNLM"/>
    </source>
</evidence>
<dbReference type="EMBL" id="PQWB01000017">
    <property type="protein sequence ID" value="POZ63101.1"/>
    <property type="molecule type" value="Genomic_DNA"/>
</dbReference>
<dbReference type="Pfam" id="PF14302">
    <property type="entry name" value="DUF4377"/>
    <property type="match status" value="1"/>
</dbReference>
<dbReference type="InterPro" id="IPR053147">
    <property type="entry name" value="Hsp_HslJ-like"/>
</dbReference>
<sequence>MPSLSALLVSGSMMLPTQALPDLQHTEWRLQSPAKSAPLPTLSIADNRISGFAGCNRFTLGIDEEGRHQVASTRMACAPEVMQREQALLKLLGAPFRLLPSENRQYLTLKAGKAEYRFERVNDAATAAPPPAAQAAKPAQAALRLEAGEQYWYVSSAHCETGACLRLRGREDQPWLSYAGAISGFQPQPGHSYYLKLQGEPAADGGHPTLQLVKVIYQETVSPLAD</sequence>
<protein>
    <recommendedName>
        <fullName evidence="5">DUF306 domain-containing protein</fullName>
    </recommendedName>
</protein>
<name>A0A2S5DJB0_9NEIS</name>
<organism evidence="3 4">
    <name type="scientific">Chromobacterium alticapitis</name>
    <dbReference type="NCBI Taxonomy" id="2073169"/>
    <lineage>
        <taxon>Bacteria</taxon>
        <taxon>Pseudomonadati</taxon>
        <taxon>Pseudomonadota</taxon>
        <taxon>Betaproteobacteria</taxon>
        <taxon>Neisseriales</taxon>
        <taxon>Chromobacteriaceae</taxon>
        <taxon>Chromobacterium</taxon>
    </lineage>
</organism>
<reference evidence="4" key="1">
    <citation type="submission" date="2018-02" db="EMBL/GenBank/DDBJ databases">
        <authorList>
            <person name="O'Hara-Hanley K."/>
            <person name="Soby S."/>
        </authorList>
    </citation>
    <scope>NUCLEOTIDE SEQUENCE [LARGE SCALE GENOMIC DNA]</scope>
    <source>
        <strain evidence="4">MWU14-2602</strain>
    </source>
</reference>
<dbReference type="InterPro" id="IPR038670">
    <property type="entry name" value="HslJ-like_sf"/>
</dbReference>
<gene>
    <name evidence="3" type="ORF">C2I19_04645</name>
</gene>
<dbReference type="Pfam" id="PF03724">
    <property type="entry name" value="META"/>
    <property type="match status" value="1"/>
</dbReference>
<evidence type="ECO:0000313" key="4">
    <source>
        <dbReference type="Proteomes" id="UP000237082"/>
    </source>
</evidence>